<dbReference type="GO" id="GO:0032588">
    <property type="term" value="C:trans-Golgi network membrane"/>
    <property type="evidence" value="ECO:0007669"/>
    <property type="project" value="EnsemblFungi"/>
</dbReference>
<organism evidence="8 10">
    <name type="scientific">Schizosaccharomyces japonicus (strain yFS275 / FY16936)</name>
    <name type="common">Fission yeast</name>
    <dbReference type="NCBI Taxonomy" id="402676"/>
    <lineage>
        <taxon>Eukaryota</taxon>
        <taxon>Fungi</taxon>
        <taxon>Dikarya</taxon>
        <taxon>Ascomycota</taxon>
        <taxon>Taphrinomycotina</taxon>
        <taxon>Schizosaccharomycetes</taxon>
        <taxon>Schizosaccharomycetales</taxon>
        <taxon>Schizosaccharomycetaceae</taxon>
        <taxon>Schizosaccharomyces</taxon>
    </lineage>
</organism>
<dbReference type="HOGENOM" id="CLU_036369_3_0_1"/>
<evidence type="ECO:0000256" key="3">
    <source>
        <dbReference type="ARBA" id="ARBA00022679"/>
    </source>
</evidence>
<reference evidence="8 10" key="1">
    <citation type="journal article" date="2011" name="Science">
        <title>Comparative functional genomics of the fission yeasts.</title>
        <authorList>
            <person name="Rhind N."/>
            <person name="Chen Z."/>
            <person name="Yassour M."/>
            <person name="Thompson D.A."/>
            <person name="Haas B.J."/>
            <person name="Habib N."/>
            <person name="Wapinski I."/>
            <person name="Roy S."/>
            <person name="Lin M.F."/>
            <person name="Heiman D.I."/>
            <person name="Young S.K."/>
            <person name="Furuya K."/>
            <person name="Guo Y."/>
            <person name="Pidoux A."/>
            <person name="Chen H.M."/>
            <person name="Robbertse B."/>
            <person name="Goldberg J.M."/>
            <person name="Aoki K."/>
            <person name="Bayne E.H."/>
            <person name="Berlin A.M."/>
            <person name="Desjardins C.A."/>
            <person name="Dobbs E."/>
            <person name="Dukaj L."/>
            <person name="Fan L."/>
            <person name="FitzGerald M.G."/>
            <person name="French C."/>
            <person name="Gujja S."/>
            <person name="Hansen K."/>
            <person name="Keifenheim D."/>
            <person name="Levin J.Z."/>
            <person name="Mosher R.A."/>
            <person name="Mueller C.A."/>
            <person name="Pfiffner J."/>
            <person name="Priest M."/>
            <person name="Russ C."/>
            <person name="Smialowska A."/>
            <person name="Swoboda P."/>
            <person name="Sykes S.M."/>
            <person name="Vaughn M."/>
            <person name="Vengrova S."/>
            <person name="Yoder R."/>
            <person name="Zeng Q."/>
            <person name="Allshire R."/>
            <person name="Baulcombe D."/>
            <person name="Birren B.W."/>
            <person name="Brown W."/>
            <person name="Ekwall K."/>
            <person name="Kellis M."/>
            <person name="Leatherwood J."/>
            <person name="Levin H."/>
            <person name="Margalit H."/>
            <person name="Martienssen R."/>
            <person name="Nieduszynski C.A."/>
            <person name="Spatafora J.W."/>
            <person name="Friedman N."/>
            <person name="Dalgaard J.Z."/>
            <person name="Baumann P."/>
            <person name="Niki H."/>
            <person name="Regev A."/>
            <person name="Nusbaum C."/>
        </authorList>
    </citation>
    <scope>NUCLEOTIDE SEQUENCE [LARGE SCALE GENOMIC DNA]</scope>
    <source>
        <strain evidence="10">yFS275 / FY16936</strain>
    </source>
</reference>
<dbReference type="eggNOG" id="ENOG502QS3D">
    <property type="taxonomic scope" value="Eukaryota"/>
</dbReference>
<dbReference type="PANTHER" id="PTHR32385">
    <property type="entry name" value="MANNOSYL PHOSPHORYLINOSITOL CERAMIDE SYNTHASE"/>
    <property type="match status" value="1"/>
</dbReference>
<evidence type="ECO:0000313" key="9">
    <source>
        <dbReference type="JaponicusDB" id="SJAG_02168"/>
    </source>
</evidence>
<evidence type="ECO:0000256" key="5">
    <source>
        <dbReference type="ARBA" id="ARBA00022989"/>
    </source>
</evidence>
<feature type="transmembrane region" description="Helical" evidence="7">
    <location>
        <begin position="202"/>
        <end position="223"/>
    </location>
</feature>
<dbReference type="InterPro" id="IPR029044">
    <property type="entry name" value="Nucleotide-diphossugar_trans"/>
</dbReference>
<dbReference type="SUPFAM" id="SSF53448">
    <property type="entry name" value="Nucleotide-diphospho-sugar transferases"/>
    <property type="match status" value="1"/>
</dbReference>
<evidence type="ECO:0000256" key="6">
    <source>
        <dbReference type="ARBA" id="ARBA00023136"/>
    </source>
</evidence>
<dbReference type="InterPro" id="IPR051706">
    <property type="entry name" value="Glycosyltransferase_domain"/>
</dbReference>
<feature type="transmembrane region" description="Helical" evidence="7">
    <location>
        <begin position="6"/>
        <end position="24"/>
    </location>
</feature>
<dbReference type="GO" id="GO:0033106">
    <property type="term" value="C:cis-Golgi network membrane"/>
    <property type="evidence" value="ECO:0007669"/>
    <property type="project" value="EnsemblFungi"/>
</dbReference>
<dbReference type="OMA" id="ASSWHGW"/>
<dbReference type="PANTHER" id="PTHR32385:SF20">
    <property type="entry name" value="MANNOSYL PHOSPHORYLINOSITOL CERAMIDE SYNTHASE CSH1-RELATED"/>
    <property type="match status" value="1"/>
</dbReference>
<dbReference type="AlphaFoldDB" id="B6K1Q6"/>
<keyword evidence="4 7" id="KW-0812">Transmembrane</keyword>
<protein>
    <submittedName>
        <fullName evidence="8">Mannosyltransferase</fullName>
    </submittedName>
</protein>
<evidence type="ECO:0000256" key="1">
    <source>
        <dbReference type="ARBA" id="ARBA00004370"/>
    </source>
</evidence>
<name>B6K1Q6_SCHJY</name>
<dbReference type="Gene3D" id="3.90.550.20">
    <property type="match status" value="1"/>
</dbReference>
<keyword evidence="3" id="KW-0808">Transferase</keyword>
<proteinExistence type="inferred from homology"/>
<evidence type="ECO:0000256" key="4">
    <source>
        <dbReference type="ARBA" id="ARBA00022692"/>
    </source>
</evidence>
<dbReference type="JaponicusDB" id="SJAG_02168">
    <property type="gene designation" value="imt3"/>
</dbReference>
<evidence type="ECO:0000256" key="2">
    <source>
        <dbReference type="ARBA" id="ARBA00009003"/>
    </source>
</evidence>
<keyword evidence="8" id="KW-0328">Glycosyltransferase</keyword>
<evidence type="ECO:0000313" key="10">
    <source>
        <dbReference type="Proteomes" id="UP000001744"/>
    </source>
</evidence>
<evidence type="ECO:0000256" key="7">
    <source>
        <dbReference type="SAM" id="Phobius"/>
    </source>
</evidence>
<gene>
    <name evidence="9" type="primary">imt3</name>
    <name evidence="8" type="ORF">SJAG_02168</name>
</gene>
<dbReference type="OrthoDB" id="3647at2759"/>
<accession>B6K1Q6</accession>
<dbReference type="GO" id="GO:0000030">
    <property type="term" value="F:mannosyltransferase activity"/>
    <property type="evidence" value="ECO:0000318"/>
    <property type="project" value="GO_Central"/>
</dbReference>
<dbReference type="VEuPathDB" id="FungiDB:SJAG_02168"/>
<keyword evidence="5 7" id="KW-1133">Transmembrane helix</keyword>
<dbReference type="EMBL" id="KE651166">
    <property type="protein sequence ID" value="EEB07087.1"/>
    <property type="molecule type" value="Genomic_DNA"/>
</dbReference>
<dbReference type="STRING" id="402676.B6K1Q6"/>
<dbReference type="Proteomes" id="UP000001744">
    <property type="component" value="Unassembled WGS sequence"/>
</dbReference>
<feature type="transmembrane region" description="Helical" evidence="7">
    <location>
        <begin position="274"/>
        <end position="293"/>
    </location>
</feature>
<dbReference type="GeneID" id="7052096"/>
<dbReference type="RefSeq" id="XP_002173380.1">
    <property type="nucleotide sequence ID" value="XM_002173344.2"/>
</dbReference>
<sequence>MKRLLYMGIAAFIISAVVGVRLFFVPIRLMLFDNFKDDIILRGDVDYAANETSLWSNETQIVPKIIHQTWKNSDVPEKWKDAQRSCQDLHPDYEYKLWTDEDIRAFIAKEYPWFLEQFDSYPFGIMRADVVRYFILYHYGGIYLDFDVGCKRSLDPLLKYPSFLRTTTPVGISNNVMTSVKGHPFFLMTIRYLKKYAFNYHFPYLTVMYSTGPLFLSAIWRLYRDFPIASPLHRIRIMMPDMYTGQDWSFFNVFEGSSWHEEDAGLVFWLLRHWLALTIICSTIFLLLIHFAFGDSCRRSNRAGRGAVHSPSLSSASSAATYVVNDKEEHLNVPFMKDYDEEASVGGGTEVIFSASKKNTE</sequence>
<dbReference type="GO" id="GO:0051999">
    <property type="term" value="P:mannosyl-inositol phosphorylceramide biosynthetic process"/>
    <property type="evidence" value="ECO:0000318"/>
    <property type="project" value="GO_Central"/>
</dbReference>
<dbReference type="InterPro" id="IPR007577">
    <property type="entry name" value="GlycoTrfase_DXD_sugar-bd_CS"/>
</dbReference>
<keyword evidence="10" id="KW-1185">Reference proteome</keyword>
<keyword evidence="6 7" id="KW-0472">Membrane</keyword>
<evidence type="ECO:0000313" key="8">
    <source>
        <dbReference type="EMBL" id="EEB07087.1"/>
    </source>
</evidence>
<comment type="subcellular location">
    <subcellularLocation>
        <location evidence="1">Membrane</location>
    </subcellularLocation>
</comment>
<comment type="similarity">
    <text evidence="2">Belongs to the glycosyltransferase 32 family.</text>
</comment>
<dbReference type="Pfam" id="PF04488">
    <property type="entry name" value="Gly_transf_sug"/>
    <property type="match status" value="1"/>
</dbReference>